<dbReference type="GO" id="GO:0016757">
    <property type="term" value="F:glycosyltransferase activity"/>
    <property type="evidence" value="ECO:0007669"/>
    <property type="project" value="InterPro"/>
</dbReference>
<evidence type="ECO:0000313" key="5">
    <source>
        <dbReference type="Proteomes" id="UP001230188"/>
    </source>
</evidence>
<reference evidence="4" key="1">
    <citation type="submission" date="2023-01" db="EMBL/GenBank/DDBJ databases">
        <title>Metagenome sequencing of chrysophaentin producing Chrysophaeum taylorii.</title>
        <authorList>
            <person name="Davison J."/>
            <person name="Bewley C."/>
        </authorList>
    </citation>
    <scope>NUCLEOTIDE SEQUENCE</scope>
    <source>
        <strain evidence="4">NIES-1699</strain>
    </source>
</reference>
<evidence type="ECO:0000313" key="4">
    <source>
        <dbReference type="EMBL" id="KAJ8612587.1"/>
    </source>
</evidence>
<comment type="caution">
    <text evidence="4">The sequence shown here is derived from an EMBL/GenBank/DDBJ whole genome shotgun (WGS) entry which is preliminary data.</text>
</comment>
<keyword evidence="5" id="KW-1185">Reference proteome</keyword>
<dbReference type="EMBL" id="JAQMWT010000324">
    <property type="protein sequence ID" value="KAJ8604665.1"/>
    <property type="molecule type" value="Genomic_DNA"/>
</dbReference>
<sequence>MFAITTMVWFWEGAGWPRVYVYDVPEYWDMKTKLRDLARVPAENPEIFGPKCSAGLYDEYATHMYSAPMILLWRILRSPRWTTNPAEADLFFVPMWPKQKSQKLWEDRCARDANLFLAEKLRHLTPKTAHRHFFVVGKGHVKVGGKCDAWWKKPENLLLRKAMRFAYSSDYGTSDRIGQERYGPYTLDTPLEAARLAADLMDNESPYPHLVSIPYPSSVHVDAATLRTQRRVDWVRTSSTSYLASFVGGSHSRSTFAMARRVLRKDCAARPDACFYFNYDRSHGVFTCGLHRFMSNATFCFQPGGDSPYRKSLYDAFLTGCIPVVFSQYNARVAPFHFWAGHAANAMVVLNATAYLAGDLDVLAHLSAIDPSIVRKMQATIALHAHRLHYAIDDYPDDAVDLLLKGAAHLAATRDRLSSQ</sequence>
<dbReference type="EMBL" id="JAQMWT010000045">
    <property type="protein sequence ID" value="KAJ8612587.1"/>
    <property type="molecule type" value="Genomic_DNA"/>
</dbReference>
<evidence type="ECO:0000256" key="1">
    <source>
        <dbReference type="ARBA" id="ARBA00010271"/>
    </source>
</evidence>
<dbReference type="Pfam" id="PF03016">
    <property type="entry name" value="Exostosin_GT47"/>
    <property type="match status" value="1"/>
</dbReference>
<name>A0AAD7XR70_9STRA</name>
<gene>
    <name evidence="3" type="ORF">CTAYLR_006534</name>
    <name evidence="4" type="ORF">CTAYLR_009805</name>
</gene>
<dbReference type="PANTHER" id="PTHR11062">
    <property type="entry name" value="EXOSTOSIN HEPARAN SULFATE GLYCOSYLTRANSFERASE -RELATED"/>
    <property type="match status" value="1"/>
</dbReference>
<protein>
    <recommendedName>
        <fullName evidence="2">Exostosin GT47 domain-containing protein</fullName>
    </recommendedName>
</protein>
<dbReference type="InterPro" id="IPR004263">
    <property type="entry name" value="Exostosin"/>
</dbReference>
<comment type="similarity">
    <text evidence="1">Belongs to the glycosyltransferase 47 family.</text>
</comment>
<dbReference type="InterPro" id="IPR040911">
    <property type="entry name" value="Exostosin_GT47"/>
</dbReference>
<organism evidence="4 5">
    <name type="scientific">Chrysophaeum taylorii</name>
    <dbReference type="NCBI Taxonomy" id="2483200"/>
    <lineage>
        <taxon>Eukaryota</taxon>
        <taxon>Sar</taxon>
        <taxon>Stramenopiles</taxon>
        <taxon>Ochrophyta</taxon>
        <taxon>Pelagophyceae</taxon>
        <taxon>Pelagomonadales</taxon>
        <taxon>Pelagomonadaceae</taxon>
        <taxon>Chrysophaeum</taxon>
    </lineage>
</organism>
<proteinExistence type="inferred from homology"/>
<dbReference type="AlphaFoldDB" id="A0AAD7XR70"/>
<accession>A0AAD7XR70</accession>
<feature type="domain" description="Exostosin GT47" evidence="2">
    <location>
        <begin position="18"/>
        <end position="329"/>
    </location>
</feature>
<dbReference type="Proteomes" id="UP001230188">
    <property type="component" value="Unassembled WGS sequence"/>
</dbReference>
<evidence type="ECO:0000259" key="2">
    <source>
        <dbReference type="Pfam" id="PF03016"/>
    </source>
</evidence>
<evidence type="ECO:0000313" key="3">
    <source>
        <dbReference type="EMBL" id="KAJ8604665.1"/>
    </source>
</evidence>